<dbReference type="SMART" id="SM00116">
    <property type="entry name" value="CBS"/>
    <property type="match status" value="2"/>
</dbReference>
<evidence type="ECO:0000256" key="5">
    <source>
        <dbReference type="ARBA" id="ARBA00022737"/>
    </source>
</evidence>
<dbReference type="InterPro" id="IPR046342">
    <property type="entry name" value="CBS_dom_sf"/>
</dbReference>
<dbReference type="CDD" id="cd04590">
    <property type="entry name" value="CBS_pair_CorC_HlyC_assoc"/>
    <property type="match status" value="1"/>
</dbReference>
<keyword evidence="8 10" id="KW-0472">Membrane</keyword>
<dbReference type="InterPro" id="IPR044751">
    <property type="entry name" value="Ion_transp-like_CBS"/>
</dbReference>
<feature type="transmembrane region" description="Helical" evidence="11">
    <location>
        <begin position="154"/>
        <end position="174"/>
    </location>
</feature>
<dbReference type="InterPro" id="IPR000644">
    <property type="entry name" value="CBS_dom"/>
</dbReference>
<feature type="domain" description="CNNM transmembrane" evidence="13">
    <location>
        <begin position="18"/>
        <end position="208"/>
    </location>
</feature>
<keyword evidence="15" id="KW-1185">Reference proteome</keyword>
<evidence type="ECO:0000256" key="11">
    <source>
        <dbReference type="SAM" id="Phobius"/>
    </source>
</evidence>
<evidence type="ECO:0000256" key="4">
    <source>
        <dbReference type="ARBA" id="ARBA00022692"/>
    </source>
</evidence>
<evidence type="ECO:0000256" key="3">
    <source>
        <dbReference type="ARBA" id="ARBA00022475"/>
    </source>
</evidence>
<keyword evidence="6 10" id="KW-1133">Transmembrane helix</keyword>
<dbReference type="InterPro" id="IPR002550">
    <property type="entry name" value="CNNM"/>
</dbReference>
<dbReference type="Gene3D" id="3.30.465.10">
    <property type="match status" value="1"/>
</dbReference>
<dbReference type="eggNOG" id="COG1253">
    <property type="taxonomic scope" value="Bacteria"/>
</dbReference>
<dbReference type="GO" id="GO:0005886">
    <property type="term" value="C:plasma membrane"/>
    <property type="evidence" value="ECO:0007669"/>
    <property type="project" value="UniProtKB-SubCell"/>
</dbReference>
<evidence type="ECO:0000256" key="9">
    <source>
        <dbReference type="PROSITE-ProRule" id="PRU00703"/>
    </source>
</evidence>
<evidence type="ECO:0000256" key="10">
    <source>
        <dbReference type="PROSITE-ProRule" id="PRU01193"/>
    </source>
</evidence>
<keyword evidence="3" id="KW-1003">Cell membrane</keyword>
<dbReference type="PANTHER" id="PTHR22777">
    <property type="entry name" value="HEMOLYSIN-RELATED"/>
    <property type="match status" value="1"/>
</dbReference>
<evidence type="ECO:0000313" key="15">
    <source>
        <dbReference type="Proteomes" id="UP000027821"/>
    </source>
</evidence>
<dbReference type="SMART" id="SM01091">
    <property type="entry name" value="CorC_HlyC"/>
    <property type="match status" value="1"/>
</dbReference>
<protein>
    <submittedName>
        <fullName evidence="14">Hemolysin</fullName>
    </submittedName>
</protein>
<dbReference type="InterPro" id="IPR019862">
    <property type="entry name" value="Motility-assoc_prot_GldE"/>
</dbReference>
<evidence type="ECO:0000256" key="1">
    <source>
        <dbReference type="ARBA" id="ARBA00004651"/>
    </source>
</evidence>
<dbReference type="FunFam" id="3.10.580.10:FF:000002">
    <property type="entry name" value="Magnesium/cobalt efflux protein CorC"/>
    <property type="match status" value="1"/>
</dbReference>
<dbReference type="AlphaFoldDB" id="A0A074L0W5"/>
<dbReference type="PANTHER" id="PTHR22777:SF32">
    <property type="entry name" value="UPF0053 INNER MEMBRANE PROTEIN YFJD"/>
    <property type="match status" value="1"/>
</dbReference>
<sequence>MDDPYPSIILLAEAFQASAGYIMINCLIFIILLIFSALVSGSEVAYFSLSHEDLNQLNQDGDVEANRIIHLVENPQQLLSTILILNNLLNVAIVTLTTFITWAILGDAEITPWIIAIQTVGVTFAIVFFGEIVPKVYANKARVSFAKTMSGTLNFFYISLKPLSLFLMSISNVIENRIEKKGYSLSVDELHKALEMTSDSSSTEEKDFLKGIVNFSTLSVRQVMQSRMDITAVDIDMDFHELMDRINKSGYSRIPVFNDTIDNIEGILYIKDLLNHIDKDENFAWQALLRKCLFVPENKKVDSLLKDFQLKRVHMAIVVDEYGGTSGLVTLEDLIEEIIGDINDEFDEIDHTLFKQLDANTYIFEGKVSLHDFCKKLDLDAQLFDDVKGDSESLGGLLLEINSKLPKGGTKIVYDRFTFTVMAVDTRKIKRVKVHIENDPIRNVNHNED</sequence>
<dbReference type="RefSeq" id="WP_035074307.1">
    <property type="nucleotide sequence ID" value="NZ_JMIH01000021.1"/>
</dbReference>
<evidence type="ECO:0000259" key="13">
    <source>
        <dbReference type="PROSITE" id="PS51846"/>
    </source>
</evidence>
<feature type="domain" description="CBS" evidence="12">
    <location>
        <begin position="288"/>
        <end position="345"/>
    </location>
</feature>
<evidence type="ECO:0000313" key="14">
    <source>
        <dbReference type="EMBL" id="KEO73498.1"/>
    </source>
</evidence>
<dbReference type="InterPro" id="IPR036318">
    <property type="entry name" value="FAD-bd_PCMH-like_sf"/>
</dbReference>
<dbReference type="PROSITE" id="PS51371">
    <property type="entry name" value="CBS"/>
    <property type="match status" value="2"/>
</dbReference>
<feature type="transmembrane region" description="Helical" evidence="11">
    <location>
        <begin position="110"/>
        <end position="133"/>
    </location>
</feature>
<dbReference type="PROSITE" id="PS51846">
    <property type="entry name" value="CNNM"/>
    <property type="match status" value="1"/>
</dbReference>
<dbReference type="Proteomes" id="UP000027821">
    <property type="component" value="Unassembled WGS sequence"/>
</dbReference>
<dbReference type="Pfam" id="PF00571">
    <property type="entry name" value="CBS"/>
    <property type="match status" value="2"/>
</dbReference>
<gene>
    <name evidence="14" type="ORF">EL17_11370</name>
</gene>
<name>A0A074L0W5_9BACT</name>
<comment type="caution">
    <text evidence="14">The sequence shown here is derived from an EMBL/GenBank/DDBJ whole genome shotgun (WGS) entry which is preliminary data.</text>
</comment>
<dbReference type="EMBL" id="JMIH01000021">
    <property type="protein sequence ID" value="KEO73498.1"/>
    <property type="molecule type" value="Genomic_DNA"/>
</dbReference>
<evidence type="ECO:0000259" key="12">
    <source>
        <dbReference type="PROSITE" id="PS51371"/>
    </source>
</evidence>
<dbReference type="Pfam" id="PF01595">
    <property type="entry name" value="CNNM"/>
    <property type="match status" value="1"/>
</dbReference>
<dbReference type="InterPro" id="IPR016169">
    <property type="entry name" value="FAD-bd_PCMH_sub2"/>
</dbReference>
<dbReference type="Gene3D" id="3.10.580.10">
    <property type="entry name" value="CBS-domain"/>
    <property type="match status" value="1"/>
</dbReference>
<evidence type="ECO:0000256" key="8">
    <source>
        <dbReference type="ARBA" id="ARBA00023136"/>
    </source>
</evidence>
<dbReference type="InterPro" id="IPR005170">
    <property type="entry name" value="Transptr-assoc_dom"/>
</dbReference>
<feature type="domain" description="CBS" evidence="12">
    <location>
        <begin position="224"/>
        <end position="283"/>
    </location>
</feature>
<accession>A0A074L0W5</accession>
<comment type="subcellular location">
    <subcellularLocation>
        <location evidence="1">Cell membrane</location>
        <topology evidence="1">Multi-pass membrane protein</topology>
    </subcellularLocation>
</comment>
<dbReference type="GO" id="GO:0050660">
    <property type="term" value="F:flavin adenine dinucleotide binding"/>
    <property type="evidence" value="ECO:0007669"/>
    <property type="project" value="InterPro"/>
</dbReference>
<reference evidence="14 15" key="1">
    <citation type="submission" date="2014-04" db="EMBL/GenBank/DDBJ databases">
        <title>Characterization and application of a salt tolerant electro-active bacterium.</title>
        <authorList>
            <person name="Yang L."/>
            <person name="Wei S."/>
            <person name="Tay Q.X.M."/>
        </authorList>
    </citation>
    <scope>NUCLEOTIDE SEQUENCE [LARGE SCALE GENOMIC DNA]</scope>
    <source>
        <strain evidence="14 15">LY1</strain>
    </source>
</reference>
<feature type="transmembrane region" description="Helical" evidence="11">
    <location>
        <begin position="83"/>
        <end position="104"/>
    </location>
</feature>
<proteinExistence type="inferred from homology"/>
<dbReference type="SUPFAM" id="SSF56176">
    <property type="entry name" value="FAD-binding/transporter-associated domain-like"/>
    <property type="match status" value="1"/>
</dbReference>
<dbReference type="Pfam" id="PF03471">
    <property type="entry name" value="CorC_HlyC"/>
    <property type="match status" value="1"/>
</dbReference>
<evidence type="ECO:0000256" key="6">
    <source>
        <dbReference type="ARBA" id="ARBA00022989"/>
    </source>
</evidence>
<keyword evidence="4 10" id="KW-0812">Transmembrane</keyword>
<evidence type="ECO:0000256" key="2">
    <source>
        <dbReference type="ARBA" id="ARBA00006337"/>
    </source>
</evidence>
<keyword evidence="7 9" id="KW-0129">CBS domain</keyword>
<comment type="similarity">
    <text evidence="2">Belongs to the UPF0053 family.</text>
</comment>
<keyword evidence="5" id="KW-0677">Repeat</keyword>
<organism evidence="14 15">
    <name type="scientific">Anditalea andensis</name>
    <dbReference type="NCBI Taxonomy" id="1048983"/>
    <lineage>
        <taxon>Bacteria</taxon>
        <taxon>Pseudomonadati</taxon>
        <taxon>Bacteroidota</taxon>
        <taxon>Cytophagia</taxon>
        <taxon>Cytophagales</taxon>
        <taxon>Cytophagaceae</taxon>
        <taxon>Anditalea</taxon>
    </lineage>
</organism>
<dbReference type="OrthoDB" id="9798188at2"/>
<dbReference type="SUPFAM" id="SSF54631">
    <property type="entry name" value="CBS-domain pair"/>
    <property type="match status" value="1"/>
</dbReference>
<evidence type="ECO:0000256" key="7">
    <source>
        <dbReference type="ARBA" id="ARBA00023122"/>
    </source>
</evidence>
<dbReference type="STRING" id="1048983.EL17_11370"/>
<dbReference type="NCBIfam" id="TIGR03520">
    <property type="entry name" value="GldE"/>
    <property type="match status" value="1"/>
</dbReference>
<feature type="transmembrane region" description="Helical" evidence="11">
    <location>
        <begin position="20"/>
        <end position="39"/>
    </location>
</feature>